<dbReference type="Pfam" id="PF06475">
    <property type="entry name" value="Glycolipid_bind"/>
    <property type="match status" value="1"/>
</dbReference>
<dbReference type="AlphaFoldDB" id="W4HIM1"/>
<dbReference type="PATRIC" id="fig|1317118.6.peg.2456"/>
<evidence type="ECO:0000313" key="1">
    <source>
        <dbReference type="EMBL" id="ETW12258.1"/>
    </source>
</evidence>
<name>W4HIM1_9RHOB</name>
<sequence length="186" mass="20451">MTSQRTAEIAWQALDREGRDKCRLVQEDGGWMLIGHARFRADGMDCALDYVVRVDADWMTRSADISGLCGRDEMATRIERGEGGWTRDGVPQPQVNGATDIDLGFTPATNLMPLRRLPEIGQIEARAAWLPSPGAGLEPLDQTYRRARGGLVHYAAAQTGTAVDLKVDGEGFVTLYPGFWEGRRTG</sequence>
<comment type="caution">
    <text evidence="1">The sequence shown here is derived from an EMBL/GenBank/DDBJ whole genome shotgun (WGS) entry which is preliminary data.</text>
</comment>
<dbReference type="EMBL" id="AQQW01000007">
    <property type="protein sequence ID" value="ETW12258.1"/>
    <property type="molecule type" value="Genomic_DNA"/>
</dbReference>
<dbReference type="InterPro" id="IPR009467">
    <property type="entry name" value="Glycolipid-bd_prot_put"/>
</dbReference>
<protein>
    <recommendedName>
        <fullName evidence="3">Glycolipid-binding domain-containing protein</fullName>
    </recommendedName>
</protein>
<dbReference type="STRING" id="1379903.ATO8_11936"/>
<dbReference type="Proteomes" id="UP000019063">
    <property type="component" value="Unassembled WGS sequence"/>
</dbReference>
<accession>W4HIM1</accession>
<keyword evidence="2" id="KW-1185">Reference proteome</keyword>
<reference evidence="1 2" key="1">
    <citation type="journal article" date="2014" name="Antonie Van Leeuwenhoek">
        <title>Roseivivax atlanticus sp. nov., isolated from surface seawater of the Atlantic Ocean.</title>
        <authorList>
            <person name="Li G."/>
            <person name="Lai Q."/>
            <person name="Liu X."/>
            <person name="Sun F."/>
            <person name="Shao Z."/>
        </authorList>
    </citation>
    <scope>NUCLEOTIDE SEQUENCE [LARGE SCALE GENOMIC DNA]</scope>
    <source>
        <strain evidence="1 2">22II-s10s</strain>
    </source>
</reference>
<proteinExistence type="predicted"/>
<evidence type="ECO:0000313" key="2">
    <source>
        <dbReference type="Proteomes" id="UP000019063"/>
    </source>
</evidence>
<evidence type="ECO:0008006" key="3">
    <source>
        <dbReference type="Google" id="ProtNLM"/>
    </source>
</evidence>
<dbReference type="SUPFAM" id="SSF159275">
    <property type="entry name" value="PA1994-like"/>
    <property type="match status" value="1"/>
</dbReference>
<dbReference type="eggNOG" id="COG3554">
    <property type="taxonomic scope" value="Bacteria"/>
</dbReference>
<organism evidence="1 2">
    <name type="scientific">Roseivivax marinus</name>
    <dbReference type="NCBI Taxonomy" id="1379903"/>
    <lineage>
        <taxon>Bacteria</taxon>
        <taxon>Pseudomonadati</taxon>
        <taxon>Pseudomonadota</taxon>
        <taxon>Alphaproteobacteria</taxon>
        <taxon>Rhodobacterales</taxon>
        <taxon>Roseobacteraceae</taxon>
        <taxon>Roseivivax</taxon>
    </lineage>
</organism>
<gene>
    <name evidence="1" type="ORF">ATO8_11936</name>
</gene>
<dbReference type="RefSeq" id="WP_043844765.1">
    <property type="nucleotide sequence ID" value="NZ_AQQW01000007.1"/>
</dbReference>